<proteinExistence type="predicted"/>
<evidence type="ECO:0000256" key="1">
    <source>
        <dbReference type="SAM" id="MobiDB-lite"/>
    </source>
</evidence>
<dbReference type="EMBL" id="JARJLG010000024">
    <property type="protein sequence ID" value="KAJ7770267.1"/>
    <property type="molecule type" value="Genomic_DNA"/>
</dbReference>
<dbReference type="AlphaFoldDB" id="A0AAD7JRB2"/>
<evidence type="ECO:0000313" key="2">
    <source>
        <dbReference type="EMBL" id="KAJ7770267.1"/>
    </source>
</evidence>
<gene>
    <name evidence="2" type="ORF">DFH07DRAFT_1058074</name>
</gene>
<sequence>MPPRRSRRLKVSPEGSAAPEVPDAPKPSPTDEPDPNAGLALVQLPAELFDAIIDNYWTIPPKFYFPSSDVPALKYYERTDALTALSQTCRALRNITLHRLWARLDISRVPERARLSWYKYVMPELQRKANGIVTSPVRHHVRILTLMLSKNSCYQLQYPGLCEEAKLELPNVTTLFLRNNVSVFQRICPNAVHIRCVGGSGAAPLSGLTARTERVDGPFDWTDMKLVEPPNLRTLGIRTLVHASSIIDEGPAEWAQAIPKLALLKKLSELILTLPGVDETPNDVASIAATRTLMRTSTVAGERRLVIRRVLAPHFKKYYTIVEDFLHSLTTETFE</sequence>
<feature type="region of interest" description="Disordered" evidence="1">
    <location>
        <begin position="1"/>
        <end position="37"/>
    </location>
</feature>
<keyword evidence="3" id="KW-1185">Reference proteome</keyword>
<dbReference type="Proteomes" id="UP001215280">
    <property type="component" value="Unassembled WGS sequence"/>
</dbReference>
<comment type="caution">
    <text evidence="2">The sequence shown here is derived from an EMBL/GenBank/DDBJ whole genome shotgun (WGS) entry which is preliminary data.</text>
</comment>
<organism evidence="2 3">
    <name type="scientific">Mycena maculata</name>
    <dbReference type="NCBI Taxonomy" id="230809"/>
    <lineage>
        <taxon>Eukaryota</taxon>
        <taxon>Fungi</taxon>
        <taxon>Dikarya</taxon>
        <taxon>Basidiomycota</taxon>
        <taxon>Agaricomycotina</taxon>
        <taxon>Agaricomycetes</taxon>
        <taxon>Agaricomycetidae</taxon>
        <taxon>Agaricales</taxon>
        <taxon>Marasmiineae</taxon>
        <taxon>Mycenaceae</taxon>
        <taxon>Mycena</taxon>
    </lineage>
</organism>
<accession>A0AAD7JRB2</accession>
<evidence type="ECO:0000313" key="3">
    <source>
        <dbReference type="Proteomes" id="UP001215280"/>
    </source>
</evidence>
<name>A0AAD7JRB2_9AGAR</name>
<feature type="compositionally biased region" description="Basic residues" evidence="1">
    <location>
        <begin position="1"/>
        <end position="10"/>
    </location>
</feature>
<evidence type="ECO:0008006" key="4">
    <source>
        <dbReference type="Google" id="ProtNLM"/>
    </source>
</evidence>
<protein>
    <recommendedName>
        <fullName evidence="4">F-box domain-containing protein</fullName>
    </recommendedName>
</protein>
<reference evidence="2" key="1">
    <citation type="submission" date="2023-03" db="EMBL/GenBank/DDBJ databases">
        <title>Massive genome expansion in bonnet fungi (Mycena s.s.) driven by repeated elements and novel gene families across ecological guilds.</title>
        <authorList>
            <consortium name="Lawrence Berkeley National Laboratory"/>
            <person name="Harder C.B."/>
            <person name="Miyauchi S."/>
            <person name="Viragh M."/>
            <person name="Kuo A."/>
            <person name="Thoen E."/>
            <person name="Andreopoulos B."/>
            <person name="Lu D."/>
            <person name="Skrede I."/>
            <person name="Drula E."/>
            <person name="Henrissat B."/>
            <person name="Morin E."/>
            <person name="Kohler A."/>
            <person name="Barry K."/>
            <person name="LaButti K."/>
            <person name="Morin E."/>
            <person name="Salamov A."/>
            <person name="Lipzen A."/>
            <person name="Mereny Z."/>
            <person name="Hegedus B."/>
            <person name="Baldrian P."/>
            <person name="Stursova M."/>
            <person name="Weitz H."/>
            <person name="Taylor A."/>
            <person name="Grigoriev I.V."/>
            <person name="Nagy L.G."/>
            <person name="Martin F."/>
            <person name="Kauserud H."/>
        </authorList>
    </citation>
    <scope>NUCLEOTIDE SEQUENCE</scope>
    <source>
        <strain evidence="2">CBHHK188m</strain>
    </source>
</reference>